<keyword evidence="2 9" id="KW-0436">Ligase</keyword>
<keyword evidence="6 9" id="KW-0648">Protein biosynthesis</keyword>
<keyword evidence="7 9" id="KW-0030">Aminoacyl-tRNA synthetase</keyword>
<dbReference type="NCBIfam" id="TIGR00499">
    <property type="entry name" value="lysS_bact"/>
    <property type="match status" value="1"/>
</dbReference>
<dbReference type="GO" id="GO:0000049">
    <property type="term" value="F:tRNA binding"/>
    <property type="evidence" value="ECO:0007669"/>
    <property type="project" value="TreeGrafter"/>
</dbReference>
<evidence type="ECO:0000256" key="4">
    <source>
        <dbReference type="ARBA" id="ARBA00022741"/>
    </source>
</evidence>
<dbReference type="RefSeq" id="WP_125487584.1">
    <property type="nucleotide sequence ID" value="NZ_RSDW01000001.1"/>
</dbReference>
<dbReference type="PRINTS" id="PR00982">
    <property type="entry name" value="TRNASYNTHLYS"/>
</dbReference>
<comment type="cofactor">
    <cofactor evidence="9 10">
        <name>Mg(2+)</name>
        <dbReference type="ChEBI" id="CHEBI:18420"/>
    </cofactor>
    <text evidence="9 10">Binds 3 Mg(2+) ions per subunit.</text>
</comment>
<protein>
    <recommendedName>
        <fullName evidence="9">Lysine--tRNA ligase</fullName>
        <ecNumber evidence="9">6.1.1.6</ecNumber>
    </recommendedName>
    <alternativeName>
        <fullName evidence="9">Lysyl-tRNA synthetase</fullName>
        <shortName evidence="9">LysRS</shortName>
    </alternativeName>
</protein>
<dbReference type="Pfam" id="PF01336">
    <property type="entry name" value="tRNA_anti-codon"/>
    <property type="match status" value="1"/>
</dbReference>
<evidence type="ECO:0000313" key="13">
    <source>
        <dbReference type="EMBL" id="RSL19352.1"/>
    </source>
</evidence>
<evidence type="ECO:0000256" key="7">
    <source>
        <dbReference type="ARBA" id="ARBA00023146"/>
    </source>
</evidence>
<dbReference type="HAMAP" id="MF_00252">
    <property type="entry name" value="Lys_tRNA_synth_class2"/>
    <property type="match status" value="1"/>
</dbReference>
<keyword evidence="9 10" id="KW-0460">Magnesium</keyword>
<dbReference type="GO" id="GO:0000287">
    <property type="term" value="F:magnesium ion binding"/>
    <property type="evidence" value="ECO:0007669"/>
    <property type="project" value="UniProtKB-UniRule"/>
</dbReference>
<name>A0A428MR24_9BACT</name>
<evidence type="ECO:0000256" key="11">
    <source>
        <dbReference type="SAM" id="MobiDB-lite"/>
    </source>
</evidence>
<dbReference type="GO" id="GO:0004824">
    <property type="term" value="F:lysine-tRNA ligase activity"/>
    <property type="evidence" value="ECO:0007669"/>
    <property type="project" value="UniProtKB-UniRule"/>
</dbReference>
<evidence type="ECO:0000256" key="2">
    <source>
        <dbReference type="ARBA" id="ARBA00022598"/>
    </source>
</evidence>
<dbReference type="InterPro" id="IPR045864">
    <property type="entry name" value="aa-tRNA-synth_II/BPL/LPL"/>
</dbReference>
<dbReference type="PANTHER" id="PTHR42918">
    <property type="entry name" value="LYSYL-TRNA SYNTHETASE"/>
    <property type="match status" value="1"/>
</dbReference>
<dbReference type="Gene3D" id="2.40.50.140">
    <property type="entry name" value="Nucleic acid-binding proteins"/>
    <property type="match status" value="1"/>
</dbReference>
<dbReference type="OrthoDB" id="9802326at2"/>
<evidence type="ECO:0000256" key="9">
    <source>
        <dbReference type="HAMAP-Rule" id="MF_00252"/>
    </source>
</evidence>
<dbReference type="AlphaFoldDB" id="A0A428MR24"/>
<feature type="binding site" evidence="9">
    <location>
        <position position="497"/>
    </location>
    <ligand>
        <name>Mg(2+)</name>
        <dbReference type="ChEBI" id="CHEBI:18420"/>
        <label>1</label>
    </ligand>
</feature>
<dbReference type="GO" id="GO:0005524">
    <property type="term" value="F:ATP binding"/>
    <property type="evidence" value="ECO:0007669"/>
    <property type="project" value="UniProtKB-UniRule"/>
</dbReference>
<feature type="region of interest" description="Disordered" evidence="11">
    <location>
        <begin position="211"/>
        <end position="240"/>
    </location>
</feature>
<organism evidence="13 14">
    <name type="scientific">Edaphobacter aggregans</name>
    <dbReference type="NCBI Taxonomy" id="570835"/>
    <lineage>
        <taxon>Bacteria</taxon>
        <taxon>Pseudomonadati</taxon>
        <taxon>Acidobacteriota</taxon>
        <taxon>Terriglobia</taxon>
        <taxon>Terriglobales</taxon>
        <taxon>Acidobacteriaceae</taxon>
        <taxon>Edaphobacter</taxon>
    </lineage>
</organism>
<evidence type="ECO:0000256" key="3">
    <source>
        <dbReference type="ARBA" id="ARBA00022723"/>
    </source>
</evidence>
<dbReference type="InterPro" id="IPR002313">
    <property type="entry name" value="Lys-tRNA-ligase_II"/>
</dbReference>
<keyword evidence="5 9" id="KW-0067">ATP-binding</keyword>
<comment type="caution">
    <text evidence="13">The sequence shown here is derived from an EMBL/GenBank/DDBJ whole genome shotgun (WGS) entry which is preliminary data.</text>
</comment>
<dbReference type="InterPro" id="IPR044136">
    <property type="entry name" value="Lys-tRNA-ligase_II_N"/>
</dbReference>
<gene>
    <name evidence="9" type="primary">lysS</name>
    <name evidence="13" type="ORF">EDE15_5018</name>
</gene>
<sequence>MFESEFEQNLYALRRDKLKQIAALGQEAGLNEAQATYPNSYSTSHTIPELRAAYDPLSTEELEAAPTPITARIAGRIMAIRVQGKAGFAQLQQGGQRMQIYVRKDDVGENAFALYKLLDLGDHIGVIGHLFRTRTGELTIHVSKLTFLSKALLALPDKFHGLADTELRYRQRYVDLFMNVGTLKPATPPPPPTEAAEAAAIPNETVILSEARSAQPKDPEAAGPATTTSPLSATDVPATEPETRNVREVFVKRAAILRAIRAFFDGRGYLEVETPMMQQIAGGAAARPFTTHHNELDIDLFLRIAPELYLKRLVVGGLDRVYEINRNFRNEGVSTRHNPEFTMLEFYQAYANYHDLMRLTEELIIDVARQVNGTTITHFNGNEIDLCKWTRLTMREAILHFWPEAAGDKPDPSIFADKDATVALVHRLRAAKIAIEYSPAEPLGKTIATIFETVAEPHLIQPTIIYDFPLAVSPLSKIKPDEPDWVERFEFYIGGFEVGNAFSELNDPEDQRQRFLDQLDQKEKGDDEAHQMDEDYVRALGYGLPPTAGEGIGIDRLTMLLTNSRSIRDVILFPLMRPIQKSPDQVAAKQNQPHGESAE</sequence>
<dbReference type="FunFam" id="2.40.50.140:FF:000024">
    <property type="entry name" value="Lysine--tRNA ligase"/>
    <property type="match status" value="1"/>
</dbReference>
<keyword evidence="3 9" id="KW-0479">Metal-binding</keyword>
<dbReference type="PROSITE" id="PS50862">
    <property type="entry name" value="AA_TRNA_LIGASE_II"/>
    <property type="match status" value="1"/>
</dbReference>
<comment type="catalytic activity">
    <reaction evidence="8 9 10">
        <text>tRNA(Lys) + L-lysine + ATP = L-lysyl-tRNA(Lys) + AMP + diphosphate</text>
        <dbReference type="Rhea" id="RHEA:20792"/>
        <dbReference type="Rhea" id="RHEA-COMP:9696"/>
        <dbReference type="Rhea" id="RHEA-COMP:9697"/>
        <dbReference type="ChEBI" id="CHEBI:30616"/>
        <dbReference type="ChEBI" id="CHEBI:32551"/>
        <dbReference type="ChEBI" id="CHEBI:33019"/>
        <dbReference type="ChEBI" id="CHEBI:78442"/>
        <dbReference type="ChEBI" id="CHEBI:78529"/>
        <dbReference type="ChEBI" id="CHEBI:456215"/>
        <dbReference type="EC" id="6.1.1.6"/>
    </reaction>
</comment>
<comment type="similarity">
    <text evidence="1 9">Belongs to the class-II aminoacyl-tRNA synthetase family.</text>
</comment>
<dbReference type="InterPro" id="IPR006195">
    <property type="entry name" value="aa-tRNA-synth_II"/>
</dbReference>
<evidence type="ECO:0000313" key="14">
    <source>
        <dbReference type="Proteomes" id="UP000269669"/>
    </source>
</evidence>
<dbReference type="GO" id="GO:0006430">
    <property type="term" value="P:lysyl-tRNA aminoacylation"/>
    <property type="evidence" value="ECO:0007669"/>
    <property type="project" value="UniProtKB-UniRule"/>
</dbReference>
<dbReference type="Proteomes" id="UP000269669">
    <property type="component" value="Unassembled WGS sequence"/>
</dbReference>
<dbReference type="EMBL" id="RSDW01000001">
    <property type="protein sequence ID" value="RSL19352.1"/>
    <property type="molecule type" value="Genomic_DNA"/>
</dbReference>
<dbReference type="Gene3D" id="3.30.930.10">
    <property type="entry name" value="Bira Bifunctional Protein, Domain 2"/>
    <property type="match status" value="1"/>
</dbReference>
<dbReference type="PANTHER" id="PTHR42918:SF15">
    <property type="entry name" value="LYSINE--TRNA LIGASE, CHLOROPLASTIC_MITOCHONDRIAL"/>
    <property type="match status" value="1"/>
</dbReference>
<evidence type="ECO:0000259" key="12">
    <source>
        <dbReference type="PROSITE" id="PS50862"/>
    </source>
</evidence>
<feature type="binding site" evidence="9">
    <location>
        <position position="497"/>
    </location>
    <ligand>
        <name>Mg(2+)</name>
        <dbReference type="ChEBI" id="CHEBI:18420"/>
        <label>2</label>
    </ligand>
</feature>
<dbReference type="CDD" id="cd04322">
    <property type="entry name" value="LysRS_N"/>
    <property type="match status" value="1"/>
</dbReference>
<dbReference type="InterPro" id="IPR004365">
    <property type="entry name" value="NA-bd_OB_tRNA"/>
</dbReference>
<dbReference type="NCBIfam" id="NF001756">
    <property type="entry name" value="PRK00484.1"/>
    <property type="match status" value="1"/>
</dbReference>
<accession>A0A428MR24</accession>
<comment type="subunit">
    <text evidence="9">Homodimer.</text>
</comment>
<dbReference type="InterPro" id="IPR018149">
    <property type="entry name" value="Lys-tRNA-synth_II_C"/>
</dbReference>
<feature type="domain" description="Aminoacyl-transfer RNA synthetases class-II family profile" evidence="12">
    <location>
        <begin position="253"/>
        <end position="578"/>
    </location>
</feature>
<dbReference type="SUPFAM" id="SSF50249">
    <property type="entry name" value="Nucleic acid-binding proteins"/>
    <property type="match status" value="1"/>
</dbReference>
<dbReference type="InterPro" id="IPR012340">
    <property type="entry name" value="NA-bd_OB-fold"/>
</dbReference>
<evidence type="ECO:0000256" key="1">
    <source>
        <dbReference type="ARBA" id="ARBA00008226"/>
    </source>
</evidence>
<keyword evidence="9" id="KW-0963">Cytoplasm</keyword>
<dbReference type="EC" id="6.1.1.6" evidence="9"/>
<dbReference type="CDD" id="cd00775">
    <property type="entry name" value="LysRS_core"/>
    <property type="match status" value="1"/>
</dbReference>
<keyword evidence="4 9" id="KW-0547">Nucleotide-binding</keyword>
<evidence type="ECO:0000256" key="5">
    <source>
        <dbReference type="ARBA" id="ARBA00022840"/>
    </source>
</evidence>
<dbReference type="Pfam" id="PF00152">
    <property type="entry name" value="tRNA-synt_2"/>
    <property type="match status" value="1"/>
</dbReference>
<evidence type="ECO:0000256" key="8">
    <source>
        <dbReference type="ARBA" id="ARBA00048573"/>
    </source>
</evidence>
<reference evidence="13 14" key="1">
    <citation type="submission" date="2018-12" db="EMBL/GenBank/DDBJ databases">
        <title>Sequencing of bacterial isolates from soil warming experiment in Harvard Forest, Massachusetts, USA.</title>
        <authorList>
            <person name="Deangelis K."/>
        </authorList>
    </citation>
    <scope>NUCLEOTIDE SEQUENCE [LARGE SCALE GENOMIC DNA]</scope>
    <source>
        <strain evidence="13 14">EB153</strain>
    </source>
</reference>
<evidence type="ECO:0000256" key="10">
    <source>
        <dbReference type="RuleBase" id="RU000336"/>
    </source>
</evidence>
<evidence type="ECO:0000256" key="6">
    <source>
        <dbReference type="ARBA" id="ARBA00022917"/>
    </source>
</evidence>
<dbReference type="GO" id="GO:0005829">
    <property type="term" value="C:cytosol"/>
    <property type="evidence" value="ECO:0007669"/>
    <property type="project" value="TreeGrafter"/>
</dbReference>
<keyword evidence="14" id="KW-1185">Reference proteome</keyword>
<comment type="subcellular location">
    <subcellularLocation>
        <location evidence="9">Cytoplasm</location>
    </subcellularLocation>
</comment>
<feature type="binding site" evidence="9">
    <location>
        <position position="490"/>
    </location>
    <ligand>
        <name>Mg(2+)</name>
        <dbReference type="ChEBI" id="CHEBI:18420"/>
        <label>1</label>
    </ligand>
</feature>
<proteinExistence type="inferred from homology"/>
<dbReference type="SUPFAM" id="SSF55681">
    <property type="entry name" value="Class II aaRS and biotin synthetases"/>
    <property type="match status" value="1"/>
</dbReference>
<dbReference type="InterPro" id="IPR004364">
    <property type="entry name" value="Aa-tRNA-synt_II"/>
</dbReference>